<evidence type="ECO:0000313" key="3">
    <source>
        <dbReference type="Proteomes" id="UP001311232"/>
    </source>
</evidence>
<evidence type="ECO:0000313" key="2">
    <source>
        <dbReference type="EMBL" id="KAK5622401.1"/>
    </source>
</evidence>
<name>A0AAV9SM81_9TELE</name>
<protein>
    <submittedName>
        <fullName evidence="2">Uncharacterized protein</fullName>
    </submittedName>
</protein>
<evidence type="ECO:0000256" key="1">
    <source>
        <dbReference type="SAM" id="MobiDB-lite"/>
    </source>
</evidence>
<reference evidence="2 3" key="1">
    <citation type="submission" date="2021-06" db="EMBL/GenBank/DDBJ databases">
        <authorList>
            <person name="Palmer J.M."/>
        </authorList>
    </citation>
    <scope>NUCLEOTIDE SEQUENCE [LARGE SCALE GENOMIC DNA]</scope>
    <source>
        <strain evidence="2 3">MEX-2019</strain>
        <tissue evidence="2">Muscle</tissue>
    </source>
</reference>
<gene>
    <name evidence="2" type="ORF">CRENBAI_004219</name>
</gene>
<proteinExistence type="predicted"/>
<feature type="compositionally biased region" description="Pro residues" evidence="1">
    <location>
        <begin position="61"/>
        <end position="72"/>
    </location>
</feature>
<dbReference type="Proteomes" id="UP001311232">
    <property type="component" value="Unassembled WGS sequence"/>
</dbReference>
<organism evidence="2 3">
    <name type="scientific">Crenichthys baileyi</name>
    <name type="common">White River springfish</name>
    <dbReference type="NCBI Taxonomy" id="28760"/>
    <lineage>
        <taxon>Eukaryota</taxon>
        <taxon>Metazoa</taxon>
        <taxon>Chordata</taxon>
        <taxon>Craniata</taxon>
        <taxon>Vertebrata</taxon>
        <taxon>Euteleostomi</taxon>
        <taxon>Actinopterygii</taxon>
        <taxon>Neopterygii</taxon>
        <taxon>Teleostei</taxon>
        <taxon>Neoteleostei</taxon>
        <taxon>Acanthomorphata</taxon>
        <taxon>Ovalentaria</taxon>
        <taxon>Atherinomorphae</taxon>
        <taxon>Cyprinodontiformes</taxon>
        <taxon>Goodeidae</taxon>
        <taxon>Crenichthys</taxon>
    </lineage>
</organism>
<comment type="caution">
    <text evidence="2">The sequence shown here is derived from an EMBL/GenBank/DDBJ whole genome shotgun (WGS) entry which is preliminary data.</text>
</comment>
<dbReference type="EMBL" id="JAHHUM010000125">
    <property type="protein sequence ID" value="KAK5622401.1"/>
    <property type="molecule type" value="Genomic_DNA"/>
</dbReference>
<feature type="region of interest" description="Disordered" evidence="1">
    <location>
        <begin position="47"/>
        <end position="74"/>
    </location>
</feature>
<dbReference type="AlphaFoldDB" id="A0AAV9SM81"/>
<sequence length="152" mass="16694">MAQQRCFNPPTPSSLSPDLLLYTEGNKDTRRISVVCLTKWLPESERAVPMGTTTSPALSKSPPPPTASPPPARASLRSVLSQGALWMSSAVYGAFHPVWWVLGSPHSSKLLAFNFCHTRRQREPLRTEEAPSSVNTWLSLHVHSHLIMGGDP</sequence>
<keyword evidence="3" id="KW-1185">Reference proteome</keyword>
<accession>A0AAV9SM81</accession>